<dbReference type="AlphaFoldDB" id="A0A433BA85"/>
<evidence type="ECO:0000313" key="2">
    <source>
        <dbReference type="Proteomes" id="UP000268093"/>
    </source>
</evidence>
<dbReference type="EMBL" id="RBNI01014605">
    <property type="protein sequence ID" value="RUP19984.1"/>
    <property type="molecule type" value="Genomic_DNA"/>
</dbReference>
<proteinExistence type="predicted"/>
<sequence>MLSKFKETRNKFQFTSLNARFNIVRYQRDLDRLEDFGRHRESRDKGPWISDSLKYFAHAVSTFRRYEFGDCDESRCTRFPQPCELHIASAFSIHFSVTFVNYSCNLVKLSWGYILKFGKGCVTFLNRI</sequence>
<organism evidence="1 2">
    <name type="scientific">Jimgerdemannia flammicorona</name>
    <dbReference type="NCBI Taxonomy" id="994334"/>
    <lineage>
        <taxon>Eukaryota</taxon>
        <taxon>Fungi</taxon>
        <taxon>Fungi incertae sedis</taxon>
        <taxon>Mucoromycota</taxon>
        <taxon>Mucoromycotina</taxon>
        <taxon>Endogonomycetes</taxon>
        <taxon>Endogonales</taxon>
        <taxon>Endogonaceae</taxon>
        <taxon>Jimgerdemannia</taxon>
    </lineage>
</organism>
<name>A0A433BA85_9FUNG</name>
<reference evidence="1 2" key="1">
    <citation type="journal article" date="2018" name="New Phytol.">
        <title>Phylogenomics of Endogonaceae and evolution of mycorrhizas within Mucoromycota.</title>
        <authorList>
            <person name="Chang Y."/>
            <person name="Desiro A."/>
            <person name="Na H."/>
            <person name="Sandor L."/>
            <person name="Lipzen A."/>
            <person name="Clum A."/>
            <person name="Barry K."/>
            <person name="Grigoriev I.V."/>
            <person name="Martin F.M."/>
            <person name="Stajich J.E."/>
            <person name="Smith M.E."/>
            <person name="Bonito G."/>
            <person name="Spatafora J.W."/>
        </authorList>
    </citation>
    <scope>NUCLEOTIDE SEQUENCE [LARGE SCALE GENOMIC DNA]</scope>
    <source>
        <strain evidence="1 2">GMNB39</strain>
    </source>
</reference>
<gene>
    <name evidence="1" type="ORF">BC936DRAFT_139278</name>
</gene>
<protein>
    <submittedName>
        <fullName evidence="1">Uncharacterized protein</fullName>
    </submittedName>
</protein>
<comment type="caution">
    <text evidence="1">The sequence shown here is derived from an EMBL/GenBank/DDBJ whole genome shotgun (WGS) entry which is preliminary data.</text>
</comment>
<keyword evidence="2" id="KW-1185">Reference proteome</keyword>
<dbReference type="Proteomes" id="UP000268093">
    <property type="component" value="Unassembled WGS sequence"/>
</dbReference>
<evidence type="ECO:0000313" key="1">
    <source>
        <dbReference type="EMBL" id="RUP19984.1"/>
    </source>
</evidence>
<accession>A0A433BA85</accession>